<dbReference type="Proteomes" id="UP001281656">
    <property type="component" value="Unassembled WGS sequence"/>
</dbReference>
<proteinExistence type="predicted"/>
<feature type="domain" description="PRC-barrel" evidence="1">
    <location>
        <begin position="76"/>
        <end position="130"/>
    </location>
</feature>
<dbReference type="Pfam" id="PF05239">
    <property type="entry name" value="PRC"/>
    <property type="match status" value="2"/>
</dbReference>
<evidence type="ECO:0000259" key="1">
    <source>
        <dbReference type="Pfam" id="PF05239"/>
    </source>
</evidence>
<dbReference type="EMBL" id="JARUJP010000007">
    <property type="protein sequence ID" value="MDW8801135.1"/>
    <property type="molecule type" value="Genomic_DNA"/>
</dbReference>
<protein>
    <submittedName>
        <fullName evidence="2">PRC-barrel domain-containing protein</fullName>
    </submittedName>
</protein>
<dbReference type="RefSeq" id="WP_261671638.1">
    <property type="nucleotide sequence ID" value="NZ_JARUJP010000007.1"/>
</dbReference>
<sequence>MYRSKDFTLMDVVDISGKRLGYIKDLLVDFNRKKVIGFNLASSSLFKKNLNIMMNNIVGYNSTMVVTEATKGVFLQFNDIRGMDIRDRKGNIVGMIEDVLFDENNFSIRGVVISTGFINNFILGKKIILINNLILGENTLLFNGKKDNLNFSTVPHKLFMEEDNNEKDKKINSI</sequence>
<feature type="domain" description="PRC-barrel" evidence="1">
    <location>
        <begin position="2"/>
        <end position="67"/>
    </location>
</feature>
<dbReference type="Gene3D" id="2.30.30.240">
    <property type="entry name" value="PRC-barrel domain"/>
    <property type="match status" value="2"/>
</dbReference>
<dbReference type="InterPro" id="IPR011033">
    <property type="entry name" value="PRC_barrel-like_sf"/>
</dbReference>
<accession>A0ABU4JSM8</accession>
<keyword evidence="3" id="KW-1185">Reference proteome</keyword>
<reference evidence="2 3" key="1">
    <citation type="submission" date="2023-04" db="EMBL/GenBank/DDBJ databases">
        <title>Clostridium tannerae sp. nov., isolated from the fecal material of an alpaca.</title>
        <authorList>
            <person name="Miller S."/>
            <person name="Hendry M."/>
            <person name="King J."/>
            <person name="Sankaranarayanan K."/>
            <person name="Lawson P.A."/>
        </authorList>
    </citation>
    <scope>NUCLEOTIDE SEQUENCE [LARGE SCALE GENOMIC DNA]</scope>
    <source>
        <strain evidence="2 3">A1-XYC3</strain>
    </source>
</reference>
<name>A0ABU4JSM8_9CLOT</name>
<dbReference type="SUPFAM" id="SSF50346">
    <property type="entry name" value="PRC-barrel domain"/>
    <property type="match status" value="2"/>
</dbReference>
<gene>
    <name evidence="2" type="ORF">P8V03_08185</name>
</gene>
<evidence type="ECO:0000313" key="3">
    <source>
        <dbReference type="Proteomes" id="UP001281656"/>
    </source>
</evidence>
<evidence type="ECO:0000313" key="2">
    <source>
        <dbReference type="EMBL" id="MDW8801135.1"/>
    </source>
</evidence>
<organism evidence="2 3">
    <name type="scientific">Clostridium tanneri</name>
    <dbReference type="NCBI Taxonomy" id="3037988"/>
    <lineage>
        <taxon>Bacteria</taxon>
        <taxon>Bacillati</taxon>
        <taxon>Bacillota</taxon>
        <taxon>Clostridia</taxon>
        <taxon>Eubacteriales</taxon>
        <taxon>Clostridiaceae</taxon>
        <taxon>Clostridium</taxon>
    </lineage>
</organism>
<dbReference type="InterPro" id="IPR027275">
    <property type="entry name" value="PRC-brl_dom"/>
</dbReference>
<comment type="caution">
    <text evidence="2">The sequence shown here is derived from an EMBL/GenBank/DDBJ whole genome shotgun (WGS) entry which is preliminary data.</text>
</comment>